<dbReference type="InterPro" id="IPR050301">
    <property type="entry name" value="NTE"/>
</dbReference>
<name>A0A4Q0S2B3_9BRAD</name>
<reference evidence="7 8" key="1">
    <citation type="submission" date="2015-04" db="EMBL/GenBank/DDBJ databases">
        <title>Comparative genomics of rhizobia nodulating Arachis hypogaea in China.</title>
        <authorList>
            <person name="Li Y."/>
        </authorList>
    </citation>
    <scope>NUCLEOTIDE SEQUENCE [LARGE SCALE GENOMIC DNA]</scope>
    <source>
        <strain evidence="7 8">CCBAU 51757</strain>
    </source>
</reference>
<feature type="domain" description="PNPLA" evidence="6">
    <location>
        <begin position="32"/>
        <end position="235"/>
    </location>
</feature>
<feature type="short sequence motif" description="GXGXXG" evidence="4">
    <location>
        <begin position="36"/>
        <end position="41"/>
    </location>
</feature>
<dbReference type="InterPro" id="IPR002641">
    <property type="entry name" value="PNPLA_dom"/>
</dbReference>
<proteinExistence type="predicted"/>
<feature type="active site" description="Proton acceptor" evidence="4">
    <location>
        <position position="222"/>
    </location>
</feature>
<feature type="active site" description="Nucleophile" evidence="4">
    <location>
        <position position="65"/>
    </location>
</feature>
<dbReference type="AlphaFoldDB" id="A0A4Q0S2B3"/>
<keyword evidence="1 4" id="KW-0378">Hydrolase</keyword>
<dbReference type="SUPFAM" id="SSF52151">
    <property type="entry name" value="FabD/lysophospholipase-like"/>
    <property type="match status" value="1"/>
</dbReference>
<evidence type="ECO:0000256" key="4">
    <source>
        <dbReference type="PROSITE-ProRule" id="PRU01161"/>
    </source>
</evidence>
<feature type="compositionally biased region" description="Basic and acidic residues" evidence="5">
    <location>
        <begin position="1"/>
        <end position="12"/>
    </location>
</feature>
<evidence type="ECO:0000313" key="7">
    <source>
        <dbReference type="EMBL" id="RXH26318.1"/>
    </source>
</evidence>
<keyword evidence="2 4" id="KW-0442">Lipid degradation</keyword>
<keyword evidence="8" id="KW-1185">Reference proteome</keyword>
<dbReference type="Pfam" id="PF01734">
    <property type="entry name" value="Patatin"/>
    <property type="match status" value="1"/>
</dbReference>
<evidence type="ECO:0000259" key="6">
    <source>
        <dbReference type="PROSITE" id="PS51635"/>
    </source>
</evidence>
<evidence type="ECO:0000313" key="8">
    <source>
        <dbReference type="Proteomes" id="UP000289546"/>
    </source>
</evidence>
<feature type="region of interest" description="Disordered" evidence="5">
    <location>
        <begin position="1"/>
        <end position="22"/>
    </location>
</feature>
<evidence type="ECO:0000256" key="2">
    <source>
        <dbReference type="ARBA" id="ARBA00022963"/>
    </source>
</evidence>
<evidence type="ECO:0000256" key="5">
    <source>
        <dbReference type="SAM" id="MobiDB-lite"/>
    </source>
</evidence>
<dbReference type="PROSITE" id="PS51635">
    <property type="entry name" value="PNPLA"/>
    <property type="match status" value="1"/>
</dbReference>
<dbReference type="PANTHER" id="PTHR14226:SF57">
    <property type="entry name" value="BLR7027 PROTEIN"/>
    <property type="match status" value="1"/>
</dbReference>
<dbReference type="InterPro" id="IPR016035">
    <property type="entry name" value="Acyl_Trfase/lysoPLipase"/>
</dbReference>
<evidence type="ECO:0000256" key="1">
    <source>
        <dbReference type="ARBA" id="ARBA00022801"/>
    </source>
</evidence>
<accession>A0A4Q0S2B3</accession>
<dbReference type="Proteomes" id="UP000289546">
    <property type="component" value="Unassembled WGS sequence"/>
</dbReference>
<evidence type="ECO:0000256" key="3">
    <source>
        <dbReference type="ARBA" id="ARBA00023098"/>
    </source>
</evidence>
<keyword evidence="3 4" id="KW-0443">Lipid metabolism</keyword>
<feature type="short sequence motif" description="DGA/G" evidence="4">
    <location>
        <begin position="222"/>
        <end position="224"/>
    </location>
</feature>
<dbReference type="Gene3D" id="3.40.1090.10">
    <property type="entry name" value="Cytosolic phospholipase A2 catalytic domain"/>
    <property type="match status" value="2"/>
</dbReference>
<dbReference type="CDD" id="cd07209">
    <property type="entry name" value="Pat_hypo_Ecoli_Z1214_like"/>
    <property type="match status" value="1"/>
</dbReference>
<dbReference type="EMBL" id="LBJQ01000082">
    <property type="protein sequence ID" value="RXH26318.1"/>
    <property type="molecule type" value="Genomic_DNA"/>
</dbReference>
<feature type="short sequence motif" description="GXSXG" evidence="4">
    <location>
        <begin position="63"/>
        <end position="67"/>
    </location>
</feature>
<sequence length="393" mass="43478">MSRMEQPIERRTAATSQNRAPDRASLPGQVVLVLQGGGALGAYQAGVYQALQEAGIEPDWIVGTSIGAINAGLIAGNAPQDRLPRLIEFWSRVQRAHHWDLRGMLPGFADRWSYWTTLAQGIPGFFKPNPLAHAGDRYPLGADHAGYYSTAPLETTLAELVDFDLINKGSPRLTVGAAHVRTSQMTYFDSRHCKLDAKHIMASGALPPAFPAVRVNGELYWDGGILSNTPTEVVLDDNPRRDSLIFTVHLWNPVGAEPTSMAEVLNRHKDVQYSSRIASQITRHQQAHRLRHVINELVARLPDAERDKPEVRELMSYGCQTRMHVVQLLAPQLDDEDHTKDIDFSPAGIKQRWDAGYAHTMAVLAREPWVGQFDPLSGVILHEAGEFTALAAK</sequence>
<dbReference type="PANTHER" id="PTHR14226">
    <property type="entry name" value="NEUROPATHY TARGET ESTERASE/SWISS CHEESE D.MELANOGASTER"/>
    <property type="match status" value="1"/>
</dbReference>
<dbReference type="InterPro" id="IPR021095">
    <property type="entry name" value="DUF3734"/>
</dbReference>
<protein>
    <submittedName>
        <fullName evidence="7">Patatin</fullName>
    </submittedName>
</protein>
<dbReference type="GO" id="GO:0016787">
    <property type="term" value="F:hydrolase activity"/>
    <property type="evidence" value="ECO:0007669"/>
    <property type="project" value="UniProtKB-UniRule"/>
</dbReference>
<comment type="caution">
    <text evidence="7">The sequence shown here is derived from an EMBL/GenBank/DDBJ whole genome shotgun (WGS) entry which is preliminary data.</text>
</comment>
<gene>
    <name evidence="7" type="ORF">XH99_20475</name>
</gene>
<dbReference type="Pfam" id="PF12536">
    <property type="entry name" value="DUF3734"/>
    <property type="match status" value="1"/>
</dbReference>
<dbReference type="GO" id="GO:0016042">
    <property type="term" value="P:lipid catabolic process"/>
    <property type="evidence" value="ECO:0007669"/>
    <property type="project" value="UniProtKB-UniRule"/>
</dbReference>
<organism evidence="7 8">
    <name type="scientific">Bradyrhizobium nanningense</name>
    <dbReference type="NCBI Taxonomy" id="1325118"/>
    <lineage>
        <taxon>Bacteria</taxon>
        <taxon>Pseudomonadati</taxon>
        <taxon>Pseudomonadota</taxon>
        <taxon>Alphaproteobacteria</taxon>
        <taxon>Hyphomicrobiales</taxon>
        <taxon>Nitrobacteraceae</taxon>
        <taxon>Bradyrhizobium</taxon>
    </lineage>
</organism>